<accession>D8R5F8</accession>
<dbReference type="InterPro" id="IPR009057">
    <property type="entry name" value="Homeodomain-like_sf"/>
</dbReference>
<evidence type="ECO:0000256" key="9">
    <source>
        <dbReference type="ARBA" id="ARBA00023242"/>
    </source>
</evidence>
<dbReference type="GO" id="GO:0008270">
    <property type="term" value="F:zinc ion binding"/>
    <property type="evidence" value="ECO:0007669"/>
    <property type="project" value="UniProtKB-KW"/>
</dbReference>
<dbReference type="PROSITE" id="PS51523">
    <property type="entry name" value="ZF_HD_DIMER"/>
    <property type="match status" value="1"/>
</dbReference>
<dbReference type="InterPro" id="IPR006456">
    <property type="entry name" value="ZF_HD_homeobox_Cys/His_dimer"/>
</dbReference>
<keyword evidence="12" id="KW-1185">Reference proteome</keyword>
<evidence type="ECO:0000256" key="2">
    <source>
        <dbReference type="ARBA" id="ARBA00022723"/>
    </source>
</evidence>
<dbReference type="SUPFAM" id="SSF46689">
    <property type="entry name" value="Homeodomain-like"/>
    <property type="match status" value="1"/>
</dbReference>
<dbReference type="OMA" id="DEPRPME"/>
<comment type="subcellular location">
    <subcellularLocation>
        <location evidence="1">Nucleus</location>
    </subcellularLocation>
</comment>
<evidence type="ECO:0000256" key="7">
    <source>
        <dbReference type="ARBA" id="ARBA00023155"/>
    </source>
</evidence>
<evidence type="ECO:0000313" key="12">
    <source>
        <dbReference type="Proteomes" id="UP000001514"/>
    </source>
</evidence>
<evidence type="ECO:0000256" key="6">
    <source>
        <dbReference type="ARBA" id="ARBA00023125"/>
    </source>
</evidence>
<dbReference type="NCBIfam" id="TIGR01565">
    <property type="entry name" value="homeo_ZF_HD"/>
    <property type="match status" value="1"/>
</dbReference>
<dbReference type="FunCoup" id="D8R5F8">
    <property type="interactions" value="309"/>
</dbReference>
<dbReference type="KEGG" id="smo:SELMODRAFT_85536"/>
<dbReference type="AlphaFoldDB" id="D8R5F8"/>
<dbReference type="GO" id="GO:0005634">
    <property type="term" value="C:nucleus"/>
    <property type="evidence" value="ECO:0000318"/>
    <property type="project" value="GO_Central"/>
</dbReference>
<evidence type="ECO:0000256" key="8">
    <source>
        <dbReference type="ARBA" id="ARBA00023163"/>
    </source>
</evidence>
<evidence type="ECO:0000256" key="3">
    <source>
        <dbReference type="ARBA" id="ARBA00022771"/>
    </source>
</evidence>
<dbReference type="GO" id="GO:0000976">
    <property type="term" value="F:transcription cis-regulatory region binding"/>
    <property type="evidence" value="ECO:0000318"/>
    <property type="project" value="GO_Central"/>
</dbReference>
<organism evidence="12">
    <name type="scientific">Selaginella moellendorffii</name>
    <name type="common">Spikemoss</name>
    <dbReference type="NCBI Taxonomy" id="88036"/>
    <lineage>
        <taxon>Eukaryota</taxon>
        <taxon>Viridiplantae</taxon>
        <taxon>Streptophyta</taxon>
        <taxon>Embryophyta</taxon>
        <taxon>Tracheophyta</taxon>
        <taxon>Lycopodiopsida</taxon>
        <taxon>Selaginellales</taxon>
        <taxon>Selaginellaceae</taxon>
        <taxon>Selaginella</taxon>
    </lineage>
</organism>
<evidence type="ECO:0000256" key="4">
    <source>
        <dbReference type="ARBA" id="ARBA00022833"/>
    </source>
</evidence>
<feature type="non-terminal residue" evidence="11">
    <location>
        <position position="1"/>
    </location>
</feature>
<keyword evidence="2" id="KW-0479">Metal-binding</keyword>
<dbReference type="Proteomes" id="UP000001514">
    <property type="component" value="Unassembled WGS sequence"/>
</dbReference>
<keyword evidence="8" id="KW-0804">Transcription</keyword>
<name>D8R5F8_SELML</name>
<proteinExistence type="predicted"/>
<dbReference type="InParanoid" id="D8R5F8"/>
<evidence type="ECO:0000256" key="5">
    <source>
        <dbReference type="ARBA" id="ARBA00023015"/>
    </source>
</evidence>
<dbReference type="PANTHER" id="PTHR31948">
    <property type="entry name" value="ZINC-FINGER HOMEODOMAIN PROTEIN 2"/>
    <property type="match status" value="1"/>
</dbReference>
<dbReference type="PANTHER" id="PTHR31948:SF140">
    <property type="entry name" value="ZINC-FINGER HOMEODOMAIN PROTEIN 2"/>
    <property type="match status" value="1"/>
</dbReference>
<reference evidence="11 12" key="1">
    <citation type="journal article" date="2011" name="Science">
        <title>The Selaginella genome identifies genetic changes associated with the evolution of vascular plants.</title>
        <authorList>
            <person name="Banks J.A."/>
            <person name="Nishiyama T."/>
            <person name="Hasebe M."/>
            <person name="Bowman J.L."/>
            <person name="Gribskov M."/>
            <person name="dePamphilis C."/>
            <person name="Albert V.A."/>
            <person name="Aono N."/>
            <person name="Aoyama T."/>
            <person name="Ambrose B.A."/>
            <person name="Ashton N.W."/>
            <person name="Axtell M.J."/>
            <person name="Barker E."/>
            <person name="Barker M.S."/>
            <person name="Bennetzen J.L."/>
            <person name="Bonawitz N.D."/>
            <person name="Chapple C."/>
            <person name="Cheng C."/>
            <person name="Correa L.G."/>
            <person name="Dacre M."/>
            <person name="DeBarry J."/>
            <person name="Dreyer I."/>
            <person name="Elias M."/>
            <person name="Engstrom E.M."/>
            <person name="Estelle M."/>
            <person name="Feng L."/>
            <person name="Finet C."/>
            <person name="Floyd S.K."/>
            <person name="Frommer W.B."/>
            <person name="Fujita T."/>
            <person name="Gramzow L."/>
            <person name="Gutensohn M."/>
            <person name="Harholt J."/>
            <person name="Hattori M."/>
            <person name="Heyl A."/>
            <person name="Hirai T."/>
            <person name="Hiwatashi Y."/>
            <person name="Ishikawa M."/>
            <person name="Iwata M."/>
            <person name="Karol K.G."/>
            <person name="Koehler B."/>
            <person name="Kolukisaoglu U."/>
            <person name="Kubo M."/>
            <person name="Kurata T."/>
            <person name="Lalonde S."/>
            <person name="Li K."/>
            <person name="Li Y."/>
            <person name="Litt A."/>
            <person name="Lyons E."/>
            <person name="Manning G."/>
            <person name="Maruyama T."/>
            <person name="Michael T.P."/>
            <person name="Mikami K."/>
            <person name="Miyazaki S."/>
            <person name="Morinaga S."/>
            <person name="Murata T."/>
            <person name="Mueller-Roeber B."/>
            <person name="Nelson D.R."/>
            <person name="Obara M."/>
            <person name="Oguri Y."/>
            <person name="Olmstead R.G."/>
            <person name="Onodera N."/>
            <person name="Petersen B.L."/>
            <person name="Pils B."/>
            <person name="Prigge M."/>
            <person name="Rensing S.A."/>
            <person name="Riano-Pachon D.M."/>
            <person name="Roberts A.W."/>
            <person name="Sato Y."/>
            <person name="Scheller H.V."/>
            <person name="Schulz B."/>
            <person name="Schulz C."/>
            <person name="Shakirov E.V."/>
            <person name="Shibagaki N."/>
            <person name="Shinohara N."/>
            <person name="Shippen D.E."/>
            <person name="Soerensen I."/>
            <person name="Sotooka R."/>
            <person name="Sugimoto N."/>
            <person name="Sugita M."/>
            <person name="Sumikawa N."/>
            <person name="Tanurdzic M."/>
            <person name="Theissen G."/>
            <person name="Ulvskov P."/>
            <person name="Wakazuki S."/>
            <person name="Weng J.K."/>
            <person name="Willats W.W."/>
            <person name="Wipf D."/>
            <person name="Wolf P.G."/>
            <person name="Yang L."/>
            <person name="Zimmer A.D."/>
            <person name="Zhu Q."/>
            <person name="Mitros T."/>
            <person name="Hellsten U."/>
            <person name="Loque D."/>
            <person name="Otillar R."/>
            <person name="Salamov A."/>
            <person name="Schmutz J."/>
            <person name="Shapiro H."/>
            <person name="Lindquist E."/>
            <person name="Lucas S."/>
            <person name="Rokhsar D."/>
            <person name="Grigoriev I.V."/>
        </authorList>
    </citation>
    <scope>NUCLEOTIDE SEQUENCE [LARGE SCALE GENOMIC DNA]</scope>
</reference>
<dbReference type="HOGENOM" id="CLU_039237_2_2_1"/>
<keyword evidence="7" id="KW-0371">Homeobox</keyword>
<dbReference type="NCBIfam" id="TIGR01566">
    <property type="entry name" value="ZF_HD_prot_N"/>
    <property type="match status" value="1"/>
</dbReference>
<evidence type="ECO:0000256" key="1">
    <source>
        <dbReference type="ARBA" id="ARBA00004123"/>
    </source>
</evidence>
<sequence>RLRGGGGGGGGRGYTQCLKNHAAGIGGHALDGCGEFMPCGEEGTLDALKCAACDCHRNFHRREVEGEPSCLECHHRKDKKRLMLPSRSGELDDQGVYMPNAGGPNLKKRFRTKFTGDQKERMLAFADKVGWKIQKHDEAEVQQFCNEVGVKRHVLKVWMHNNKHTLGKKM</sequence>
<keyword evidence="4" id="KW-0862">Zinc</keyword>
<dbReference type="Pfam" id="PF04770">
    <property type="entry name" value="ZF-HD_dimer"/>
    <property type="match status" value="1"/>
</dbReference>
<dbReference type="GO" id="GO:0003700">
    <property type="term" value="F:DNA-binding transcription factor activity"/>
    <property type="evidence" value="ECO:0000318"/>
    <property type="project" value="GO_Central"/>
</dbReference>
<keyword evidence="5" id="KW-0805">Transcription regulation</keyword>
<keyword evidence="3" id="KW-0863">Zinc-finger</keyword>
<dbReference type="EMBL" id="GL377572">
    <property type="protein sequence ID" value="EFJ32145.1"/>
    <property type="molecule type" value="Genomic_DNA"/>
</dbReference>
<feature type="domain" description="ZF-HD dimerization-type" evidence="10">
    <location>
        <begin position="14"/>
        <end position="63"/>
    </location>
</feature>
<dbReference type="InterPro" id="IPR006455">
    <property type="entry name" value="Homeodomain_ZF_HD"/>
</dbReference>
<evidence type="ECO:0000313" key="11">
    <source>
        <dbReference type="EMBL" id="EFJ32145.1"/>
    </source>
</evidence>
<protein>
    <recommendedName>
        <fullName evidence="10">ZF-HD dimerization-type domain-containing protein</fullName>
    </recommendedName>
</protein>
<dbReference type="eggNOG" id="ENOG502QRG0">
    <property type="taxonomic scope" value="Eukaryota"/>
</dbReference>
<dbReference type="Gene3D" id="1.10.10.60">
    <property type="entry name" value="Homeodomain-like"/>
    <property type="match status" value="1"/>
</dbReference>
<gene>
    <name evidence="11" type="ORF">SELMODRAFT_85536</name>
</gene>
<keyword evidence="9" id="KW-0539">Nucleus</keyword>
<dbReference type="GO" id="GO:0006355">
    <property type="term" value="P:regulation of DNA-templated transcription"/>
    <property type="evidence" value="ECO:0000318"/>
    <property type="project" value="GO_Central"/>
</dbReference>
<evidence type="ECO:0000259" key="10">
    <source>
        <dbReference type="PROSITE" id="PS51523"/>
    </source>
</evidence>
<dbReference type="Gramene" id="EFJ32145">
    <property type="protein sequence ID" value="EFJ32145"/>
    <property type="gene ID" value="SELMODRAFT_85536"/>
</dbReference>
<keyword evidence="6" id="KW-0238">DNA-binding</keyword>
<dbReference type="FunFam" id="1.10.10.60:FF:000257">
    <property type="entry name" value="Zinc-finger homeodomain protein 2"/>
    <property type="match status" value="1"/>
</dbReference>